<dbReference type="RefSeq" id="WP_015253357.1">
    <property type="nucleotide sequence ID" value="NC_019897.1"/>
</dbReference>
<dbReference type="STRING" id="717605.Theco_0368"/>
<dbReference type="KEGG" id="tco:Theco_0368"/>
<keyword evidence="1" id="KW-0812">Transmembrane</keyword>
<dbReference type="Pfam" id="PF13346">
    <property type="entry name" value="ABC2_membrane_5"/>
    <property type="match status" value="1"/>
</dbReference>
<feature type="transmembrane region" description="Helical" evidence="1">
    <location>
        <begin position="39"/>
        <end position="58"/>
    </location>
</feature>
<evidence type="ECO:0000313" key="2">
    <source>
        <dbReference type="EMBL" id="AGA56593.1"/>
    </source>
</evidence>
<keyword evidence="3" id="KW-1185">Reference proteome</keyword>
<sequence length="213" mass="23671">MRGLVRNNIYSMASNIQLSFIIAAVMALVPIVFREDMLLSMILAVQIFIFVVNTGTSLRVDETSKWSKFELTLPVRRHTIVRAKYVTFVLLILMGILTSLLTLAVCSALGMSIDPVMVTYSYGFGLTLAITSTALMYPVMLKIGTEKNEMIVFFSGFAAVGIMLLLAAILAPFTEGMQIRHPLVGTVSTCTAIVLFIISYFVSVRIHRKKEFR</sequence>
<proteinExistence type="predicted"/>
<feature type="transmembrane region" description="Helical" evidence="1">
    <location>
        <begin position="119"/>
        <end position="139"/>
    </location>
</feature>
<evidence type="ECO:0008006" key="4">
    <source>
        <dbReference type="Google" id="ProtNLM"/>
    </source>
</evidence>
<evidence type="ECO:0000313" key="3">
    <source>
        <dbReference type="Proteomes" id="UP000010795"/>
    </source>
</evidence>
<feature type="transmembrane region" description="Helical" evidence="1">
    <location>
        <begin position="151"/>
        <end position="171"/>
    </location>
</feature>
<feature type="transmembrane region" description="Helical" evidence="1">
    <location>
        <begin position="12"/>
        <end position="33"/>
    </location>
</feature>
<organism evidence="2 3">
    <name type="scientific">Thermobacillus composti (strain DSM 18247 / JCM 13945 / KWC4)</name>
    <dbReference type="NCBI Taxonomy" id="717605"/>
    <lineage>
        <taxon>Bacteria</taxon>
        <taxon>Bacillati</taxon>
        <taxon>Bacillota</taxon>
        <taxon>Bacilli</taxon>
        <taxon>Bacillales</taxon>
        <taxon>Paenibacillaceae</taxon>
        <taxon>Thermobacillus</taxon>
    </lineage>
</organism>
<dbReference type="eggNOG" id="ENOG50303MJ">
    <property type="taxonomic scope" value="Bacteria"/>
</dbReference>
<keyword evidence="1" id="KW-0472">Membrane</keyword>
<accession>L0E8G2</accession>
<dbReference type="OrthoDB" id="1655186at2"/>
<dbReference type="HOGENOM" id="CLU_102880_5_1_9"/>
<keyword evidence="1" id="KW-1133">Transmembrane helix</keyword>
<name>L0E8G2_THECK</name>
<dbReference type="EMBL" id="CP003255">
    <property type="protein sequence ID" value="AGA56593.1"/>
    <property type="molecule type" value="Genomic_DNA"/>
</dbReference>
<dbReference type="Proteomes" id="UP000010795">
    <property type="component" value="Chromosome"/>
</dbReference>
<reference evidence="3" key="1">
    <citation type="submission" date="2012-01" db="EMBL/GenBank/DDBJ databases">
        <title>Complete sequence of chromosome of Thermobacillus composti KWC4.</title>
        <authorList>
            <person name="Lucas S."/>
            <person name="Han J."/>
            <person name="Lapidus A."/>
            <person name="Cheng J.-F."/>
            <person name="Goodwin L."/>
            <person name="Pitluck S."/>
            <person name="Peters L."/>
            <person name="Ovchinnikova G."/>
            <person name="Teshima H."/>
            <person name="Detter J.C."/>
            <person name="Han C."/>
            <person name="Tapia R."/>
            <person name="Land M."/>
            <person name="Hauser L."/>
            <person name="Kyrpides N."/>
            <person name="Ivanova N."/>
            <person name="Pagani I."/>
            <person name="Anderson I."/>
            <person name="Woyke T."/>
        </authorList>
    </citation>
    <scope>NUCLEOTIDE SEQUENCE [LARGE SCALE GENOMIC DNA]</scope>
    <source>
        <strain evidence="3">DSM 18247 / JCM 13945 / KWC4</strain>
    </source>
</reference>
<feature type="transmembrane region" description="Helical" evidence="1">
    <location>
        <begin position="183"/>
        <end position="203"/>
    </location>
</feature>
<dbReference type="InterPro" id="IPR025699">
    <property type="entry name" value="ABC2_memb-like"/>
</dbReference>
<gene>
    <name evidence="2" type="ordered locus">Theco_0368</name>
</gene>
<dbReference type="AlphaFoldDB" id="L0E8G2"/>
<protein>
    <recommendedName>
        <fullName evidence="4">ABC-2 transporter permease</fullName>
    </recommendedName>
</protein>
<feature type="transmembrane region" description="Helical" evidence="1">
    <location>
        <begin position="85"/>
        <end position="113"/>
    </location>
</feature>
<evidence type="ECO:0000256" key="1">
    <source>
        <dbReference type="SAM" id="Phobius"/>
    </source>
</evidence>